<dbReference type="AlphaFoldDB" id="A0A9D1Q879"/>
<evidence type="ECO:0000256" key="2">
    <source>
        <dbReference type="ARBA" id="ARBA00023015"/>
    </source>
</evidence>
<gene>
    <name evidence="5" type="ORF">H9890_03425</name>
</gene>
<keyword evidence="3" id="KW-0238">DNA-binding</keyword>
<keyword evidence="4" id="KW-0804">Transcription</keyword>
<organism evidence="5 6">
    <name type="scientific">Candidatus Faecalibacterium intestinigallinarum</name>
    <dbReference type="NCBI Taxonomy" id="2838581"/>
    <lineage>
        <taxon>Bacteria</taxon>
        <taxon>Bacillati</taxon>
        <taxon>Bacillota</taxon>
        <taxon>Clostridia</taxon>
        <taxon>Eubacteriales</taxon>
        <taxon>Oscillospiraceae</taxon>
        <taxon>Faecalibacterium</taxon>
    </lineage>
</organism>
<reference evidence="5" key="2">
    <citation type="submission" date="2021-04" db="EMBL/GenBank/DDBJ databases">
        <authorList>
            <person name="Gilroy R."/>
        </authorList>
    </citation>
    <scope>NUCLEOTIDE SEQUENCE</scope>
    <source>
        <strain evidence="5">ChiHcolR34-3080</strain>
    </source>
</reference>
<evidence type="ECO:0000313" key="6">
    <source>
        <dbReference type="Proteomes" id="UP000823933"/>
    </source>
</evidence>
<dbReference type="InterPro" id="IPR036388">
    <property type="entry name" value="WH-like_DNA-bd_sf"/>
</dbReference>
<evidence type="ECO:0000256" key="3">
    <source>
        <dbReference type="ARBA" id="ARBA00023125"/>
    </source>
</evidence>
<dbReference type="PIRSF" id="PIRSF019455">
    <property type="entry name" value="CopR_AtkY"/>
    <property type="match status" value="1"/>
</dbReference>
<name>A0A9D1Q879_9FIRM</name>
<dbReference type="InterPro" id="IPR036390">
    <property type="entry name" value="WH_DNA-bd_sf"/>
</dbReference>
<accession>A0A9D1Q879</accession>
<proteinExistence type="inferred from homology"/>
<dbReference type="GO" id="GO:0045892">
    <property type="term" value="P:negative regulation of DNA-templated transcription"/>
    <property type="evidence" value="ECO:0007669"/>
    <property type="project" value="InterPro"/>
</dbReference>
<keyword evidence="2" id="KW-0805">Transcription regulation</keyword>
<dbReference type="GO" id="GO:0003677">
    <property type="term" value="F:DNA binding"/>
    <property type="evidence" value="ECO:0007669"/>
    <property type="project" value="UniProtKB-KW"/>
</dbReference>
<protein>
    <submittedName>
        <fullName evidence="5">BlaI/MecI/CopY family transcriptional regulator</fullName>
    </submittedName>
</protein>
<reference evidence="5" key="1">
    <citation type="journal article" date="2021" name="PeerJ">
        <title>Extensive microbial diversity within the chicken gut microbiome revealed by metagenomics and culture.</title>
        <authorList>
            <person name="Gilroy R."/>
            <person name="Ravi A."/>
            <person name="Getino M."/>
            <person name="Pursley I."/>
            <person name="Horton D.L."/>
            <person name="Alikhan N.F."/>
            <person name="Baker D."/>
            <person name="Gharbi K."/>
            <person name="Hall N."/>
            <person name="Watson M."/>
            <person name="Adriaenssens E.M."/>
            <person name="Foster-Nyarko E."/>
            <person name="Jarju S."/>
            <person name="Secka A."/>
            <person name="Antonio M."/>
            <person name="Oren A."/>
            <person name="Chaudhuri R.R."/>
            <person name="La Ragione R."/>
            <person name="Hildebrand F."/>
            <person name="Pallen M.J."/>
        </authorList>
    </citation>
    <scope>NUCLEOTIDE SEQUENCE</scope>
    <source>
        <strain evidence="5">ChiHcolR34-3080</strain>
    </source>
</reference>
<dbReference type="EMBL" id="DXHQ01000037">
    <property type="protein sequence ID" value="HIW08437.1"/>
    <property type="molecule type" value="Genomic_DNA"/>
</dbReference>
<dbReference type="InterPro" id="IPR005650">
    <property type="entry name" value="BlaI_family"/>
</dbReference>
<evidence type="ECO:0000256" key="4">
    <source>
        <dbReference type="ARBA" id="ARBA00023163"/>
    </source>
</evidence>
<comment type="similarity">
    <text evidence="1">Belongs to the BlaI transcriptional regulatory family.</text>
</comment>
<dbReference type="Pfam" id="PF03965">
    <property type="entry name" value="Penicillinase_R"/>
    <property type="match status" value="1"/>
</dbReference>
<comment type="caution">
    <text evidence="5">The sequence shown here is derived from an EMBL/GenBank/DDBJ whole genome shotgun (WGS) entry which is preliminary data.</text>
</comment>
<dbReference type="SUPFAM" id="SSF46785">
    <property type="entry name" value="Winged helix' DNA-binding domain"/>
    <property type="match status" value="1"/>
</dbReference>
<dbReference type="Gene3D" id="1.10.10.10">
    <property type="entry name" value="Winged helix-like DNA-binding domain superfamily/Winged helix DNA-binding domain"/>
    <property type="match status" value="1"/>
</dbReference>
<dbReference type="Proteomes" id="UP000823933">
    <property type="component" value="Unassembled WGS sequence"/>
</dbReference>
<sequence>MYGIPARCKPLSAAEEQVLLAVWETPAPVTRRAVARQLAGRGWASGTVLTFLTRLEAKGWLTAAKEANHNVYTPTVTRRAYGVAVMRHRLDTLFGGDLAAAVRALVSECGATPGQLTQAAAVIEAKRAEAEEYDSYDVFF</sequence>
<evidence type="ECO:0000256" key="1">
    <source>
        <dbReference type="ARBA" id="ARBA00011046"/>
    </source>
</evidence>
<evidence type="ECO:0000313" key="5">
    <source>
        <dbReference type="EMBL" id="HIW08437.1"/>
    </source>
</evidence>